<organism evidence="1">
    <name type="scientific">Hirondellea gigas</name>
    <dbReference type="NCBI Taxonomy" id="1518452"/>
    <lineage>
        <taxon>Eukaryota</taxon>
        <taxon>Metazoa</taxon>
        <taxon>Ecdysozoa</taxon>
        <taxon>Arthropoda</taxon>
        <taxon>Crustacea</taxon>
        <taxon>Multicrustacea</taxon>
        <taxon>Malacostraca</taxon>
        <taxon>Eumalacostraca</taxon>
        <taxon>Peracarida</taxon>
        <taxon>Amphipoda</taxon>
        <taxon>Amphilochidea</taxon>
        <taxon>Lysianassida</taxon>
        <taxon>Lysianassidira</taxon>
        <taxon>Lysianassoidea</taxon>
        <taxon>Lysianassidae</taxon>
        <taxon>Hirondellea</taxon>
    </lineage>
</organism>
<dbReference type="PANTHER" id="PTHR21439:SF0">
    <property type="entry name" value="PROTEIN OSCP1"/>
    <property type="match status" value="1"/>
</dbReference>
<dbReference type="AlphaFoldDB" id="A0A6A7FWT2"/>
<dbReference type="EMBL" id="IACT01003755">
    <property type="protein sequence ID" value="LAC22981.1"/>
    <property type="molecule type" value="mRNA"/>
</dbReference>
<reference evidence="1" key="1">
    <citation type="submission" date="2017-11" db="EMBL/GenBank/DDBJ databases">
        <title>The sensing device of the deep-sea amphipod.</title>
        <authorList>
            <person name="Kobayashi H."/>
            <person name="Nagahama T."/>
            <person name="Arai W."/>
            <person name="Sasagawa Y."/>
            <person name="Umeda M."/>
            <person name="Hayashi T."/>
            <person name="Nikaido I."/>
            <person name="Watanabe H."/>
            <person name="Oguri K."/>
            <person name="Kitazato H."/>
            <person name="Fujioka K."/>
            <person name="Kido Y."/>
            <person name="Takami H."/>
        </authorList>
    </citation>
    <scope>NUCLEOTIDE SEQUENCE</scope>
    <source>
        <tissue evidence="1">Whole body</tissue>
    </source>
</reference>
<proteinExistence type="evidence at transcript level"/>
<accession>A0A6A7FWT2</accession>
<dbReference type="GO" id="GO:0005886">
    <property type="term" value="C:plasma membrane"/>
    <property type="evidence" value="ECO:0007669"/>
    <property type="project" value="TreeGrafter"/>
</dbReference>
<dbReference type="InterPro" id="IPR019332">
    <property type="entry name" value="OSCP1"/>
</dbReference>
<sequence>MVEHALPLQFLNLGGEMLYIIDQRLRAQEVPPDRAAKVRNDILSIMLNRRFIEEVFKPQPLYTKTALRGVFERLAHGSIMRLNSSSMDKLFELMIMALKQQVVQCRHPHEMLLFTLNHLDALRGYATAAPVASLLDQALVLFLKTYIDMPEGELAEVRRLLLEFVQDIQTRVSIFLREGIQTSQGRFVLHIGGPVPAGTELPGLIRHFDASGELQTTSYFPHGGDYRPPEPMGSLDPSPRPRGTNLGINLYAVRDSAAAAGAEGDDDMGQGTTDEIPEPSYLREGNTVELDLLARLLKPSVVQPTFRLNLFPDKDGDDADAEEVCGGNQGDVMQLESRGAQAPELQQLLKDLSVEDNINDKEMDLLELLDSA</sequence>
<name>A0A6A7FWT2_9CRUS</name>
<protein>
    <submittedName>
        <fullName evidence="1">Protein OSCP1</fullName>
    </submittedName>
</protein>
<dbReference type="PANTHER" id="PTHR21439">
    <property type="entry name" value="OXIDORED-NITRO DOMAIN-CONTAINING PROTEIN"/>
    <property type="match status" value="1"/>
</dbReference>
<dbReference type="Pfam" id="PF10188">
    <property type="entry name" value="Oscp1"/>
    <property type="match status" value="1"/>
</dbReference>
<dbReference type="GO" id="GO:0005737">
    <property type="term" value="C:cytoplasm"/>
    <property type="evidence" value="ECO:0007669"/>
    <property type="project" value="TreeGrafter"/>
</dbReference>
<evidence type="ECO:0000313" key="1">
    <source>
        <dbReference type="EMBL" id="LAC22981.1"/>
    </source>
</evidence>